<dbReference type="Proteomes" id="UP000076603">
    <property type="component" value="Unassembled WGS sequence"/>
</dbReference>
<organism evidence="5 6">
    <name type="scientific">Clostridium magnum DSM 2767</name>
    <dbReference type="NCBI Taxonomy" id="1121326"/>
    <lineage>
        <taxon>Bacteria</taxon>
        <taxon>Bacillati</taxon>
        <taxon>Bacillota</taxon>
        <taxon>Clostridia</taxon>
        <taxon>Eubacteriales</taxon>
        <taxon>Clostridiaceae</taxon>
        <taxon>Clostridium</taxon>
    </lineage>
</organism>
<name>A0A161WCU1_9CLOT</name>
<dbReference type="SMART" id="SM00283">
    <property type="entry name" value="MA"/>
    <property type="match status" value="1"/>
</dbReference>
<feature type="domain" description="Methyl-accepting transducer" evidence="4">
    <location>
        <begin position="156"/>
        <end position="276"/>
    </location>
</feature>
<dbReference type="InterPro" id="IPR004089">
    <property type="entry name" value="MCPsignal_dom"/>
</dbReference>
<gene>
    <name evidence="5" type="primary">yfmS_5</name>
    <name evidence="5" type="ORF">CLMAG_49940</name>
</gene>
<comment type="similarity">
    <text evidence="2">Belongs to the methyl-accepting chemotaxis (MCP) protein family.</text>
</comment>
<dbReference type="PRINTS" id="PR00260">
    <property type="entry name" value="CHEMTRNSDUCR"/>
</dbReference>
<sequence>MSDLKIENKLQQAFNEMIPYMQYFFEDELAFTMSTTEHFVKVVNSKNINMNAKPGDPLRPGGAAYECIKAKKVVSSIVPKEVFGVEIKAIGIPVKDDKGTIIGSIVLVKSLKRHYEILNLSKTLSDSLSEISKAASLISNGIESAVGANDTILTEVQQAADNAKNTDEVLNFVRNIASQTNLLGLNAAIEASRAGEQGRGFSVVANEIRKLSSSSSKSINEINSTLTKIENSVHNISHGITSTTDTFKEQLSQIQHMDAALQSLNSLALKLNELAE</sequence>
<dbReference type="PANTHER" id="PTHR32089:SF112">
    <property type="entry name" value="LYSOZYME-LIKE PROTEIN-RELATED"/>
    <property type="match status" value="1"/>
</dbReference>
<keyword evidence="1 3" id="KW-0807">Transducer</keyword>
<dbReference type="PATRIC" id="fig|1121326.3.peg.5059"/>
<proteinExistence type="inferred from homology"/>
<dbReference type="AlphaFoldDB" id="A0A161WCU1"/>
<dbReference type="Pfam" id="PF00015">
    <property type="entry name" value="MCPsignal"/>
    <property type="match status" value="1"/>
</dbReference>
<dbReference type="STRING" id="1121326.CLMAG_49940"/>
<comment type="caution">
    <text evidence="5">The sequence shown here is derived from an EMBL/GenBank/DDBJ whole genome shotgun (WGS) entry which is preliminary data.</text>
</comment>
<dbReference type="GO" id="GO:0006935">
    <property type="term" value="P:chemotaxis"/>
    <property type="evidence" value="ECO:0007669"/>
    <property type="project" value="InterPro"/>
</dbReference>
<evidence type="ECO:0000313" key="6">
    <source>
        <dbReference type="Proteomes" id="UP000076603"/>
    </source>
</evidence>
<evidence type="ECO:0000256" key="2">
    <source>
        <dbReference type="ARBA" id="ARBA00029447"/>
    </source>
</evidence>
<dbReference type="GO" id="GO:0004888">
    <property type="term" value="F:transmembrane signaling receptor activity"/>
    <property type="evidence" value="ECO:0007669"/>
    <property type="project" value="InterPro"/>
</dbReference>
<dbReference type="PANTHER" id="PTHR32089">
    <property type="entry name" value="METHYL-ACCEPTING CHEMOTAXIS PROTEIN MCPB"/>
    <property type="match status" value="1"/>
</dbReference>
<keyword evidence="6" id="KW-1185">Reference proteome</keyword>
<evidence type="ECO:0000313" key="5">
    <source>
        <dbReference type="EMBL" id="KZL89505.1"/>
    </source>
</evidence>
<protein>
    <submittedName>
        <fullName evidence="5">Putative sensory transducer protein YfmS</fullName>
    </submittedName>
</protein>
<evidence type="ECO:0000259" key="4">
    <source>
        <dbReference type="PROSITE" id="PS50111"/>
    </source>
</evidence>
<dbReference type="GO" id="GO:0007165">
    <property type="term" value="P:signal transduction"/>
    <property type="evidence" value="ECO:0007669"/>
    <property type="project" value="UniProtKB-KW"/>
</dbReference>
<evidence type="ECO:0000256" key="3">
    <source>
        <dbReference type="PROSITE-ProRule" id="PRU00284"/>
    </source>
</evidence>
<dbReference type="InterPro" id="IPR004090">
    <property type="entry name" value="Chemotax_Me-accpt_rcpt"/>
</dbReference>
<dbReference type="SUPFAM" id="SSF58104">
    <property type="entry name" value="Methyl-accepting chemotaxis protein (MCP) signaling domain"/>
    <property type="match status" value="1"/>
</dbReference>
<reference evidence="5 6" key="1">
    <citation type="submission" date="2016-04" db="EMBL/GenBank/DDBJ databases">
        <title>Genome sequence of Clostridium magnum DSM 2767.</title>
        <authorList>
            <person name="Poehlein A."/>
            <person name="Uhlig R."/>
            <person name="Fischer R."/>
            <person name="Bahl H."/>
            <person name="Daniel R."/>
        </authorList>
    </citation>
    <scope>NUCLEOTIDE SEQUENCE [LARGE SCALE GENOMIC DNA]</scope>
    <source>
        <strain evidence="5 6">DSM 2767</strain>
    </source>
</reference>
<evidence type="ECO:0000256" key="1">
    <source>
        <dbReference type="ARBA" id="ARBA00023224"/>
    </source>
</evidence>
<accession>A0A161WCU1</accession>
<dbReference type="GO" id="GO:0016020">
    <property type="term" value="C:membrane"/>
    <property type="evidence" value="ECO:0007669"/>
    <property type="project" value="InterPro"/>
</dbReference>
<dbReference type="RefSeq" id="WP_242873123.1">
    <property type="nucleotide sequence ID" value="NZ_FQXL01000007.1"/>
</dbReference>
<dbReference type="EMBL" id="LWAE01000008">
    <property type="protein sequence ID" value="KZL89505.1"/>
    <property type="molecule type" value="Genomic_DNA"/>
</dbReference>
<dbReference type="PROSITE" id="PS50111">
    <property type="entry name" value="CHEMOTAXIS_TRANSDUC_2"/>
    <property type="match status" value="1"/>
</dbReference>
<dbReference type="Gene3D" id="1.10.287.950">
    <property type="entry name" value="Methyl-accepting chemotaxis protein"/>
    <property type="match status" value="1"/>
</dbReference>